<organism evidence="2 3">
    <name type="scientific">Fibrisoma limi BUZ 3</name>
    <dbReference type="NCBI Taxonomy" id="1185876"/>
    <lineage>
        <taxon>Bacteria</taxon>
        <taxon>Pseudomonadati</taxon>
        <taxon>Bacteroidota</taxon>
        <taxon>Cytophagia</taxon>
        <taxon>Cytophagales</taxon>
        <taxon>Spirosomataceae</taxon>
        <taxon>Fibrisoma</taxon>
    </lineage>
</organism>
<evidence type="ECO:0000313" key="2">
    <source>
        <dbReference type="EMBL" id="CCH51489.1"/>
    </source>
</evidence>
<evidence type="ECO:0000313" key="3">
    <source>
        <dbReference type="Proteomes" id="UP000009309"/>
    </source>
</evidence>
<dbReference type="AlphaFoldDB" id="I2GC65"/>
<feature type="region of interest" description="Disordered" evidence="1">
    <location>
        <begin position="1"/>
        <end position="26"/>
    </location>
</feature>
<reference evidence="2 3" key="1">
    <citation type="journal article" date="2012" name="J. Bacteriol.">
        <title>Genome Sequence of the Filamentous Bacterium Fibrisoma limi BUZ 3T.</title>
        <authorList>
            <person name="Filippini M."/>
            <person name="Qi W."/>
            <person name="Jaenicke S."/>
            <person name="Goesmann A."/>
            <person name="Smits T.H."/>
            <person name="Bagheri H.C."/>
        </authorList>
    </citation>
    <scope>NUCLEOTIDE SEQUENCE [LARGE SCALE GENOMIC DNA]</scope>
    <source>
        <strain evidence="3">BUZ 3T</strain>
    </source>
</reference>
<proteinExistence type="predicted"/>
<dbReference type="Proteomes" id="UP000009309">
    <property type="component" value="Unassembled WGS sequence"/>
</dbReference>
<accession>I2GC65</accession>
<evidence type="ECO:0000256" key="1">
    <source>
        <dbReference type="SAM" id="MobiDB-lite"/>
    </source>
</evidence>
<gene>
    <name evidence="2" type="ORF">BN8_00416</name>
</gene>
<comment type="caution">
    <text evidence="2">The sequence shown here is derived from an EMBL/GenBank/DDBJ whole genome shotgun (WGS) entry which is preliminary data.</text>
</comment>
<protein>
    <submittedName>
        <fullName evidence="2">Uncharacterized protein</fullName>
    </submittedName>
</protein>
<sequence length="55" mass="6187">MSAPVASHNSRRQRTKIGTNPTNTKPFDELTVVERLRVCQPYGIKRVRLLPLLGA</sequence>
<dbReference type="EMBL" id="CAIT01000004">
    <property type="protein sequence ID" value="CCH51489.1"/>
    <property type="molecule type" value="Genomic_DNA"/>
</dbReference>
<keyword evidence="3" id="KW-1185">Reference proteome</keyword>
<name>I2GC65_9BACT</name>
<feature type="compositionally biased region" description="Polar residues" evidence="1">
    <location>
        <begin position="16"/>
        <end position="25"/>
    </location>
</feature>